<evidence type="ECO:0000313" key="1">
    <source>
        <dbReference type="EMBL" id="GGF39523.1"/>
    </source>
</evidence>
<gene>
    <name evidence="1" type="ORF">GCM10011339_30090</name>
</gene>
<evidence type="ECO:0000313" key="2">
    <source>
        <dbReference type="Proteomes" id="UP000647339"/>
    </source>
</evidence>
<accession>A0ABQ1V570</accession>
<dbReference type="Pfam" id="PF06841">
    <property type="entry name" value="Phage_T4_gp19"/>
    <property type="match status" value="1"/>
</dbReference>
<dbReference type="InterPro" id="IPR011747">
    <property type="entry name" value="CHP02241"/>
</dbReference>
<evidence type="ECO:0008006" key="3">
    <source>
        <dbReference type="Google" id="ProtNLM"/>
    </source>
</evidence>
<dbReference type="InterPro" id="IPR010667">
    <property type="entry name" value="Phage_T4_Gp19"/>
</dbReference>
<dbReference type="NCBIfam" id="TIGR02241">
    <property type="entry name" value="conserved hypothetical phage tail region protein"/>
    <property type="match status" value="1"/>
</dbReference>
<proteinExistence type="predicted"/>
<dbReference type="PANTHER" id="PTHR38009">
    <property type="entry name" value="CONSERVED HYPOTHETICAL PHAGE TAIL PROTEIN"/>
    <property type="match status" value="1"/>
</dbReference>
<organism evidence="1 2">
    <name type="scientific">Echinicola rosea</name>
    <dbReference type="NCBI Taxonomy" id="1807691"/>
    <lineage>
        <taxon>Bacteria</taxon>
        <taxon>Pseudomonadati</taxon>
        <taxon>Bacteroidota</taxon>
        <taxon>Cytophagia</taxon>
        <taxon>Cytophagales</taxon>
        <taxon>Cyclobacteriaceae</taxon>
        <taxon>Echinicola</taxon>
    </lineage>
</organism>
<sequence length="153" mass="17668">MDTFYPPSSFHFQVSFSQKGDQVSKKKDHAFQSVSGLSVDIDTEEFAEGGENRFKHKFPVKTKYPNLVLKRGLLVDSELISWCRDAIENFIFQPLDVTVSLLNEEHEPLISWNIVHAYPVKWSVDDFNAEESKLAIESLELAYNYFTKITNEE</sequence>
<dbReference type="EMBL" id="BMIU01000015">
    <property type="protein sequence ID" value="GGF39523.1"/>
    <property type="molecule type" value="Genomic_DNA"/>
</dbReference>
<dbReference type="Proteomes" id="UP000647339">
    <property type="component" value="Unassembled WGS sequence"/>
</dbReference>
<name>A0ABQ1V570_9BACT</name>
<reference evidence="2" key="1">
    <citation type="journal article" date="2019" name="Int. J. Syst. Evol. Microbiol.">
        <title>The Global Catalogue of Microorganisms (GCM) 10K type strain sequencing project: providing services to taxonomists for standard genome sequencing and annotation.</title>
        <authorList>
            <consortium name="The Broad Institute Genomics Platform"/>
            <consortium name="The Broad Institute Genome Sequencing Center for Infectious Disease"/>
            <person name="Wu L."/>
            <person name="Ma J."/>
        </authorList>
    </citation>
    <scope>NUCLEOTIDE SEQUENCE [LARGE SCALE GENOMIC DNA]</scope>
    <source>
        <strain evidence="2">CGMCC 1.15407</strain>
    </source>
</reference>
<protein>
    <recommendedName>
        <fullName evidence="3">Glycerol acyltransferase</fullName>
    </recommendedName>
</protein>
<comment type="caution">
    <text evidence="1">The sequence shown here is derived from an EMBL/GenBank/DDBJ whole genome shotgun (WGS) entry which is preliminary data.</text>
</comment>
<keyword evidence="2" id="KW-1185">Reference proteome</keyword>
<dbReference type="PANTHER" id="PTHR38009:SF1">
    <property type="entry name" value="CONSERVED HYPOTHETICAL PHAGE TAIL PROTEIN"/>
    <property type="match status" value="1"/>
</dbReference>
<dbReference type="RefSeq" id="WP_137403587.1">
    <property type="nucleotide sequence ID" value="NZ_BMIU01000015.1"/>
</dbReference>